<organism evidence="1 2">
    <name type="scientific">Methylorubrum populi</name>
    <dbReference type="NCBI Taxonomy" id="223967"/>
    <lineage>
        <taxon>Bacteria</taxon>
        <taxon>Pseudomonadati</taxon>
        <taxon>Pseudomonadota</taxon>
        <taxon>Alphaproteobacteria</taxon>
        <taxon>Hyphomicrobiales</taxon>
        <taxon>Methylobacteriaceae</taxon>
        <taxon>Methylorubrum</taxon>
    </lineage>
</organism>
<name>A0A833N367_9HYPH</name>
<accession>A0A833N367</accession>
<dbReference type="Proteomes" id="UP000469949">
    <property type="component" value="Unassembled WGS sequence"/>
</dbReference>
<gene>
    <name evidence="1" type="ORF">F8B43_1855</name>
</gene>
<reference evidence="1 2" key="1">
    <citation type="submission" date="2019-10" db="EMBL/GenBank/DDBJ databases">
        <title>Draft Genome Sequence of the Caffeine Degrading Methylotroph Methylorubrum populi PINKEL.</title>
        <authorList>
            <person name="Dawson S.C."/>
            <person name="Zhang X."/>
            <person name="Wright M.E."/>
            <person name="Sharma G."/>
            <person name="Langner J.T."/>
            <person name="Ditty J.L."/>
            <person name="Subuyuj G.A."/>
        </authorList>
    </citation>
    <scope>NUCLEOTIDE SEQUENCE [LARGE SCALE GENOMIC DNA]</scope>
    <source>
        <strain evidence="1 2">Pinkel</strain>
    </source>
</reference>
<proteinExistence type="predicted"/>
<sequence>MKQGPGIRPAKAWGPRRECFAKPRLHRGARKKAADDRWF</sequence>
<evidence type="ECO:0000313" key="1">
    <source>
        <dbReference type="EMBL" id="KAB7785354.1"/>
    </source>
</evidence>
<dbReference type="AlphaFoldDB" id="A0A833N367"/>
<protein>
    <submittedName>
        <fullName evidence="1">Uncharacterized protein</fullName>
    </submittedName>
</protein>
<dbReference type="EMBL" id="WEKV01000009">
    <property type="protein sequence ID" value="KAB7785354.1"/>
    <property type="molecule type" value="Genomic_DNA"/>
</dbReference>
<evidence type="ECO:0000313" key="2">
    <source>
        <dbReference type="Proteomes" id="UP000469949"/>
    </source>
</evidence>
<comment type="caution">
    <text evidence="1">The sequence shown here is derived from an EMBL/GenBank/DDBJ whole genome shotgun (WGS) entry which is preliminary data.</text>
</comment>